<comment type="caution">
    <text evidence="10">The sequence shown here is derived from an EMBL/GenBank/DDBJ whole genome shotgun (WGS) entry which is preliminary data.</text>
</comment>
<dbReference type="Proteomes" id="UP000838672">
    <property type="component" value="Unassembled WGS sequence"/>
</dbReference>
<dbReference type="InterPro" id="IPR011066">
    <property type="entry name" value="MscS_channel_C_sf"/>
</dbReference>
<dbReference type="InterPro" id="IPR006686">
    <property type="entry name" value="MscS_channel_CS"/>
</dbReference>
<dbReference type="InterPro" id="IPR011014">
    <property type="entry name" value="MscS_channel_TM-2"/>
</dbReference>
<keyword evidence="3" id="KW-1003">Cell membrane</keyword>
<evidence type="ECO:0000259" key="8">
    <source>
        <dbReference type="Pfam" id="PF00924"/>
    </source>
</evidence>
<gene>
    <name evidence="10" type="primary">ynaI</name>
    <name evidence="10" type="ORF">VST7929_00044</name>
</gene>
<keyword evidence="4 7" id="KW-0812">Transmembrane</keyword>
<feature type="domain" description="Mechanosensitive ion channel MscS C-terminal" evidence="9">
    <location>
        <begin position="257"/>
        <end position="341"/>
    </location>
</feature>
<accession>A0ABN8DPJ1</accession>
<dbReference type="InterPro" id="IPR049278">
    <property type="entry name" value="MS_channel_C"/>
</dbReference>
<feature type="transmembrane region" description="Helical" evidence="7">
    <location>
        <begin position="162"/>
        <end position="192"/>
    </location>
</feature>
<dbReference type="PANTHER" id="PTHR43634:SF2">
    <property type="entry name" value="LOW CONDUCTANCE MECHANOSENSITIVE CHANNEL YNAI"/>
    <property type="match status" value="1"/>
</dbReference>
<dbReference type="InterPro" id="IPR006685">
    <property type="entry name" value="MscS_channel_2nd"/>
</dbReference>
<evidence type="ECO:0000256" key="3">
    <source>
        <dbReference type="ARBA" id="ARBA00022475"/>
    </source>
</evidence>
<feature type="domain" description="Mechanosensitive ion channel MscS" evidence="8">
    <location>
        <begin position="179"/>
        <end position="248"/>
    </location>
</feature>
<dbReference type="InterPro" id="IPR045042">
    <property type="entry name" value="YnaI-like"/>
</dbReference>
<dbReference type="RefSeq" id="WP_237464023.1">
    <property type="nucleotide sequence ID" value="NZ_CAKLDI010000001.1"/>
</dbReference>
<comment type="similarity">
    <text evidence="2">Belongs to the MscS (TC 1.A.23) family.</text>
</comment>
<feature type="transmembrane region" description="Helical" evidence="7">
    <location>
        <begin position="62"/>
        <end position="84"/>
    </location>
</feature>
<evidence type="ECO:0000256" key="4">
    <source>
        <dbReference type="ARBA" id="ARBA00022692"/>
    </source>
</evidence>
<sequence length="368" mass="41903">MERLQHWWQSLSQGQNADWIQNIALLLALSLVVWGIWLLVCQRLEHVADKTKMRWDNAFIHAVQRPVSFLIWAWPILFALQILVENITHYDGSFLQGVREIVLVFGVVWSILRLIAQVEAQLIETGRDYTTINAIAKVLRLLVCVMGGLALMQQLGLSLSGILTFGGVGGLIVGMAAKDLLANFFGGLMIYLDRPFKVGDWIRSPDRQIEGTVERIGFRMTVIRTFDKRPLYVPNMVFSTVVVENPSRMLNRRIYETIGLRYDDAAVVDPILAEVKAMLQSHVEIDNKQTLMVNFNQFGNSSLNFFIYAFTKTTDWVRFHQIKQTILLEVYQIIQRHGADIAFPTQTLQIQHDGPEPSFVSVADAKQS</sequence>
<proteinExistence type="inferred from homology"/>
<dbReference type="InterPro" id="IPR010920">
    <property type="entry name" value="LSM_dom_sf"/>
</dbReference>
<dbReference type="Pfam" id="PF21082">
    <property type="entry name" value="MS_channel_3rd"/>
    <property type="match status" value="1"/>
</dbReference>
<dbReference type="Gene3D" id="3.30.70.100">
    <property type="match status" value="1"/>
</dbReference>
<evidence type="ECO:0000313" key="10">
    <source>
        <dbReference type="EMBL" id="CAH0532233.1"/>
    </source>
</evidence>
<evidence type="ECO:0000256" key="5">
    <source>
        <dbReference type="ARBA" id="ARBA00022989"/>
    </source>
</evidence>
<dbReference type="SUPFAM" id="SSF50182">
    <property type="entry name" value="Sm-like ribonucleoproteins"/>
    <property type="match status" value="1"/>
</dbReference>
<dbReference type="EMBL" id="CAKLDI010000001">
    <property type="protein sequence ID" value="CAH0532233.1"/>
    <property type="molecule type" value="Genomic_DNA"/>
</dbReference>
<reference evidence="10" key="1">
    <citation type="submission" date="2021-11" db="EMBL/GenBank/DDBJ databases">
        <authorList>
            <person name="Rodrigo-Torres L."/>
            <person name="Arahal R. D."/>
            <person name="Lucena T."/>
        </authorList>
    </citation>
    <scope>NUCLEOTIDE SEQUENCE</scope>
    <source>
        <strain evidence="10">CECT 7929</strain>
    </source>
</reference>
<dbReference type="Pfam" id="PF00924">
    <property type="entry name" value="MS_channel_2nd"/>
    <property type="match status" value="1"/>
</dbReference>
<evidence type="ECO:0000256" key="2">
    <source>
        <dbReference type="ARBA" id="ARBA00008017"/>
    </source>
</evidence>
<feature type="transmembrane region" description="Helical" evidence="7">
    <location>
        <begin position="96"/>
        <end position="116"/>
    </location>
</feature>
<dbReference type="InterPro" id="IPR023408">
    <property type="entry name" value="MscS_beta-dom_sf"/>
</dbReference>
<dbReference type="Gene3D" id="2.30.30.60">
    <property type="match status" value="1"/>
</dbReference>
<comment type="subcellular location">
    <subcellularLocation>
        <location evidence="1">Cell membrane</location>
        <topology evidence="1">Multi-pass membrane protein</topology>
    </subcellularLocation>
</comment>
<keyword evidence="11" id="KW-1185">Reference proteome</keyword>
<evidence type="ECO:0000256" key="1">
    <source>
        <dbReference type="ARBA" id="ARBA00004651"/>
    </source>
</evidence>
<dbReference type="PANTHER" id="PTHR43634">
    <property type="entry name" value="OW CONDUCTANCE MECHANOSENSITIVE CHANNEL"/>
    <property type="match status" value="1"/>
</dbReference>
<dbReference type="SUPFAM" id="SSF82689">
    <property type="entry name" value="Mechanosensitive channel protein MscS (YggB), C-terminal domain"/>
    <property type="match status" value="1"/>
</dbReference>
<evidence type="ECO:0000256" key="7">
    <source>
        <dbReference type="SAM" id="Phobius"/>
    </source>
</evidence>
<protein>
    <submittedName>
        <fullName evidence="10">Low conductance mechanosensitive channel YnaI</fullName>
    </submittedName>
</protein>
<dbReference type="PROSITE" id="PS01246">
    <property type="entry name" value="UPF0003"/>
    <property type="match status" value="1"/>
</dbReference>
<keyword evidence="6 7" id="KW-0472">Membrane</keyword>
<feature type="transmembrane region" description="Helical" evidence="7">
    <location>
        <begin position="20"/>
        <end position="41"/>
    </location>
</feature>
<organism evidence="10 11">
    <name type="scientific">Vibrio stylophorae</name>
    <dbReference type="NCBI Taxonomy" id="659351"/>
    <lineage>
        <taxon>Bacteria</taxon>
        <taxon>Pseudomonadati</taxon>
        <taxon>Pseudomonadota</taxon>
        <taxon>Gammaproteobacteria</taxon>
        <taxon>Vibrionales</taxon>
        <taxon>Vibrionaceae</taxon>
        <taxon>Vibrio</taxon>
    </lineage>
</organism>
<dbReference type="SUPFAM" id="SSF82861">
    <property type="entry name" value="Mechanosensitive channel protein MscS (YggB), transmembrane region"/>
    <property type="match status" value="1"/>
</dbReference>
<evidence type="ECO:0000256" key="6">
    <source>
        <dbReference type="ARBA" id="ARBA00023136"/>
    </source>
</evidence>
<keyword evidence="5 7" id="KW-1133">Transmembrane helix</keyword>
<evidence type="ECO:0000313" key="11">
    <source>
        <dbReference type="Proteomes" id="UP000838672"/>
    </source>
</evidence>
<dbReference type="Gene3D" id="1.10.287.1260">
    <property type="match status" value="1"/>
</dbReference>
<evidence type="ECO:0000259" key="9">
    <source>
        <dbReference type="Pfam" id="PF21082"/>
    </source>
</evidence>
<name>A0ABN8DPJ1_9VIBR</name>